<dbReference type="InParanoid" id="D1C711"/>
<protein>
    <recommendedName>
        <fullName evidence="4">General stress protein 17M-like domain-containing protein</fullName>
    </recommendedName>
</protein>
<dbReference type="Proteomes" id="UP000002027">
    <property type="component" value="Chromosome 1"/>
</dbReference>
<dbReference type="STRING" id="479434.Sthe_0333"/>
<keyword evidence="3" id="KW-1185">Reference proteome</keyword>
<reference evidence="2 3" key="2">
    <citation type="journal article" date="2010" name="Stand. Genomic Sci.">
        <title>Complete genome sequence of Desulfohalobium retbaense type strain (HR(100)).</title>
        <authorList>
            <person name="Spring S."/>
            <person name="Nolan M."/>
            <person name="Lapidus A."/>
            <person name="Glavina Del Rio T."/>
            <person name="Copeland A."/>
            <person name="Tice H."/>
            <person name="Cheng J.F."/>
            <person name="Lucas S."/>
            <person name="Land M."/>
            <person name="Chen F."/>
            <person name="Bruce D."/>
            <person name="Goodwin L."/>
            <person name="Pitluck S."/>
            <person name="Ivanova N."/>
            <person name="Mavromatis K."/>
            <person name="Mikhailova N."/>
            <person name="Pati A."/>
            <person name="Chen A."/>
            <person name="Palaniappan K."/>
            <person name="Hauser L."/>
            <person name="Chang Y.J."/>
            <person name="Jeffries C.D."/>
            <person name="Munk C."/>
            <person name="Kiss H."/>
            <person name="Chain P."/>
            <person name="Han C."/>
            <person name="Brettin T."/>
            <person name="Detter J.C."/>
            <person name="Schuler E."/>
            <person name="Goker M."/>
            <person name="Rohde M."/>
            <person name="Bristow J."/>
            <person name="Eisen J.A."/>
            <person name="Markowitz V."/>
            <person name="Hugenholtz P."/>
            <person name="Kyrpides N.C."/>
            <person name="Klenk H.P."/>
        </authorList>
    </citation>
    <scope>NUCLEOTIDE SEQUENCE [LARGE SCALE GENOMIC DNA]</scope>
    <source>
        <strain evidence="3">ATCC 49802 / DSM 20745 / S 6022</strain>
    </source>
</reference>
<evidence type="ECO:0000256" key="1">
    <source>
        <dbReference type="SAM" id="Phobius"/>
    </source>
</evidence>
<keyword evidence="1" id="KW-0812">Transmembrane</keyword>
<name>D1C711_SPHTD</name>
<dbReference type="KEGG" id="sti:Sthe_0333"/>
<proteinExistence type="predicted"/>
<dbReference type="InterPro" id="IPR052948">
    <property type="entry name" value="Low_temp-induced_all0457"/>
</dbReference>
<dbReference type="eggNOG" id="COG3861">
    <property type="taxonomic scope" value="Bacteria"/>
</dbReference>
<evidence type="ECO:0008006" key="4">
    <source>
        <dbReference type="Google" id="ProtNLM"/>
    </source>
</evidence>
<dbReference type="PANTHER" id="PTHR36109:SF2">
    <property type="entry name" value="MEMBRANE PROTEIN"/>
    <property type="match status" value="1"/>
</dbReference>
<reference evidence="3" key="1">
    <citation type="submission" date="2009-11" db="EMBL/GenBank/DDBJ databases">
        <title>The complete chromosome 1 of Sphaerobacter thermophilus DSM 20745.</title>
        <authorList>
            <person name="Lucas S."/>
            <person name="Copeland A."/>
            <person name="Lapidus A."/>
            <person name="Glavina del Rio T."/>
            <person name="Dalin E."/>
            <person name="Tice H."/>
            <person name="Bruce D."/>
            <person name="Goodwin L."/>
            <person name="Pitluck S."/>
            <person name="Kyrpides N."/>
            <person name="Mavromatis K."/>
            <person name="Ivanova N."/>
            <person name="Mikhailova N."/>
            <person name="LaButti K.M."/>
            <person name="Clum A."/>
            <person name="Sun H.I."/>
            <person name="Brettin T."/>
            <person name="Detter J.C."/>
            <person name="Han C."/>
            <person name="Larimer F."/>
            <person name="Land M."/>
            <person name="Hauser L."/>
            <person name="Markowitz V."/>
            <person name="Cheng J.F."/>
            <person name="Hugenholtz P."/>
            <person name="Woyke T."/>
            <person name="Wu D."/>
            <person name="Steenblock K."/>
            <person name="Schneider S."/>
            <person name="Pukall R."/>
            <person name="Goeker M."/>
            <person name="Klenk H.P."/>
            <person name="Eisen J.A."/>
        </authorList>
    </citation>
    <scope>NUCLEOTIDE SEQUENCE [LARGE SCALE GENOMIC DNA]</scope>
    <source>
        <strain evidence="3">ATCC 49802 / DSM 20745 / S 6022</strain>
    </source>
</reference>
<evidence type="ECO:0000313" key="3">
    <source>
        <dbReference type="Proteomes" id="UP000002027"/>
    </source>
</evidence>
<dbReference type="OrthoDB" id="9889960at2"/>
<feature type="transmembrane region" description="Helical" evidence="1">
    <location>
        <begin position="80"/>
        <end position="104"/>
    </location>
</feature>
<dbReference type="RefSeq" id="WP_012870820.1">
    <property type="nucleotide sequence ID" value="NC_013523.1"/>
</dbReference>
<dbReference type="PANTHER" id="PTHR36109">
    <property type="entry name" value="MEMBRANE PROTEIN-RELATED"/>
    <property type="match status" value="1"/>
</dbReference>
<feature type="transmembrane region" description="Helical" evidence="1">
    <location>
        <begin position="116"/>
        <end position="141"/>
    </location>
</feature>
<keyword evidence="1" id="KW-1133">Transmembrane helix</keyword>
<gene>
    <name evidence="2" type="ordered locus">Sthe_0333</name>
</gene>
<dbReference type="HOGENOM" id="CLU_083853_2_1_0"/>
<dbReference type="EMBL" id="CP001823">
    <property type="protein sequence ID" value="ACZ37772.1"/>
    <property type="molecule type" value="Genomic_DNA"/>
</dbReference>
<evidence type="ECO:0000313" key="2">
    <source>
        <dbReference type="EMBL" id="ACZ37772.1"/>
    </source>
</evidence>
<sequence length="209" mass="20857">MTVPGDTGGWNRDKLQAALAGGYRTVIGVFPSVDDARSGLERLHSAGFDRDMLSLVTRGTDAAAEIPSQAASDQASSSSLAGALGGGVVGGVLGGLVGAGLLAIPGAGPLLAAGWLASALGGAAVGAGAGGWIASVAGLGVPKDLAAHYKQLVEQGNFLVMVLAKEGEQVTTAERLLNASDARDIASYRYQAHPEAFPGSESPAEDHPQ</sequence>
<organism evidence="2 3">
    <name type="scientific">Sphaerobacter thermophilus (strain ATCC 49802 / DSM 20745 / KCCM 41009 / NCIMB 13125 / S 6022)</name>
    <dbReference type="NCBI Taxonomy" id="479434"/>
    <lineage>
        <taxon>Bacteria</taxon>
        <taxon>Pseudomonadati</taxon>
        <taxon>Thermomicrobiota</taxon>
        <taxon>Thermomicrobia</taxon>
        <taxon>Sphaerobacterales</taxon>
        <taxon>Sphaerobacterineae</taxon>
        <taxon>Sphaerobacteraceae</taxon>
        <taxon>Sphaerobacter</taxon>
    </lineage>
</organism>
<keyword evidence="1" id="KW-0472">Membrane</keyword>
<accession>D1C711</accession>
<dbReference type="AlphaFoldDB" id="D1C711"/>